<dbReference type="PANTHER" id="PTHR21569">
    <property type="entry name" value="RIBOSOMAL PROTEIN S9"/>
    <property type="match status" value="1"/>
</dbReference>
<accession>A0ABU7RC25</accession>
<evidence type="ECO:0000256" key="2">
    <source>
        <dbReference type="ARBA" id="ARBA00022980"/>
    </source>
</evidence>
<comment type="similarity">
    <text evidence="1 5 6">Belongs to the universal ribosomal protein uS9 family.</text>
</comment>
<evidence type="ECO:0000313" key="7">
    <source>
        <dbReference type="EMBL" id="MEE6148160.1"/>
    </source>
</evidence>
<dbReference type="InterPro" id="IPR000754">
    <property type="entry name" value="Ribosomal_uS9"/>
</dbReference>
<gene>
    <name evidence="5 7" type="primary">rpsI</name>
    <name evidence="7" type="ORF">VXJ25_09235</name>
</gene>
<dbReference type="SUPFAM" id="SSF54211">
    <property type="entry name" value="Ribosomal protein S5 domain 2-like"/>
    <property type="match status" value="1"/>
</dbReference>
<dbReference type="InterPro" id="IPR020568">
    <property type="entry name" value="Ribosomal_Su5_D2-typ_SF"/>
</dbReference>
<proteinExistence type="inferred from homology"/>
<evidence type="ECO:0000256" key="6">
    <source>
        <dbReference type="RuleBase" id="RU003815"/>
    </source>
</evidence>
<dbReference type="Gene3D" id="3.30.230.10">
    <property type="match status" value="1"/>
</dbReference>
<dbReference type="RefSeq" id="WP_330958927.1">
    <property type="nucleotide sequence ID" value="NZ_JAZGJQ010000014.1"/>
</dbReference>
<dbReference type="PROSITE" id="PS00360">
    <property type="entry name" value="RIBOSOMAL_S9"/>
    <property type="match status" value="1"/>
</dbReference>
<evidence type="ECO:0000256" key="3">
    <source>
        <dbReference type="ARBA" id="ARBA00023274"/>
    </source>
</evidence>
<dbReference type="EMBL" id="JAZGJQ010000014">
    <property type="protein sequence ID" value="MEE6148160.1"/>
    <property type="molecule type" value="Genomic_DNA"/>
</dbReference>
<dbReference type="PANTHER" id="PTHR21569:SF1">
    <property type="entry name" value="SMALL RIBOSOMAL SUBUNIT PROTEIN US9M"/>
    <property type="match status" value="1"/>
</dbReference>
<dbReference type="NCBIfam" id="NF001099">
    <property type="entry name" value="PRK00132.1"/>
    <property type="match status" value="1"/>
</dbReference>
<evidence type="ECO:0000313" key="8">
    <source>
        <dbReference type="Proteomes" id="UP001332931"/>
    </source>
</evidence>
<dbReference type="InterPro" id="IPR020574">
    <property type="entry name" value="Ribosomal_uS9_CS"/>
</dbReference>
<reference evidence="7 8" key="1">
    <citation type="submission" date="2024-01" db="EMBL/GenBank/DDBJ databases">
        <title>Description of Olsenella sp. nov., isolated from pig feces.</title>
        <authorList>
            <person name="Chang Y.-H."/>
        </authorList>
    </citation>
    <scope>NUCLEOTIDE SEQUENCE [LARGE SCALE GENOMIC DNA]</scope>
    <source>
        <strain evidence="7 8">YH-ols2223</strain>
    </source>
</reference>
<organism evidence="7 8">
    <name type="scientific">Olsenella absiana</name>
    <dbReference type="NCBI Taxonomy" id="3115222"/>
    <lineage>
        <taxon>Bacteria</taxon>
        <taxon>Bacillati</taxon>
        <taxon>Actinomycetota</taxon>
        <taxon>Coriobacteriia</taxon>
        <taxon>Coriobacteriales</taxon>
        <taxon>Atopobiaceae</taxon>
        <taxon>Olsenella</taxon>
    </lineage>
</organism>
<dbReference type="HAMAP" id="MF_00532_B">
    <property type="entry name" value="Ribosomal_uS9_B"/>
    <property type="match status" value="1"/>
</dbReference>
<sequence>MADNSAVYTGTGRRKEATARVRLVPGTGKVIVNGRDASEYFGRQQLVDNATAPFRVTDTVDHFDVYANCAGGGINGQSGAMRLGIARALLEAGDYRAELKKAGFLTRDARAVERKKYGLKKARKRPQFSKR</sequence>
<keyword evidence="3 5" id="KW-0687">Ribonucleoprotein</keyword>
<dbReference type="InterPro" id="IPR014721">
    <property type="entry name" value="Ribsml_uS5_D2-typ_fold_subgr"/>
</dbReference>
<evidence type="ECO:0000256" key="4">
    <source>
        <dbReference type="ARBA" id="ARBA00035259"/>
    </source>
</evidence>
<dbReference type="Pfam" id="PF00380">
    <property type="entry name" value="Ribosomal_S9"/>
    <property type="match status" value="1"/>
</dbReference>
<evidence type="ECO:0000256" key="5">
    <source>
        <dbReference type="HAMAP-Rule" id="MF_00532"/>
    </source>
</evidence>
<keyword evidence="8" id="KW-1185">Reference proteome</keyword>
<evidence type="ECO:0000256" key="1">
    <source>
        <dbReference type="ARBA" id="ARBA00005251"/>
    </source>
</evidence>
<protein>
    <recommendedName>
        <fullName evidence="4 5">Small ribosomal subunit protein uS9</fullName>
    </recommendedName>
</protein>
<comment type="caution">
    <text evidence="7">The sequence shown here is derived from an EMBL/GenBank/DDBJ whole genome shotgun (WGS) entry which is preliminary data.</text>
</comment>
<name>A0ABU7RC25_9ACTN</name>
<dbReference type="Proteomes" id="UP001332931">
    <property type="component" value="Unassembled WGS sequence"/>
</dbReference>
<dbReference type="InterPro" id="IPR023035">
    <property type="entry name" value="Ribosomal_uS9_bac/plastid"/>
</dbReference>
<keyword evidence="2 5" id="KW-0689">Ribosomal protein</keyword>
<dbReference type="GO" id="GO:0005840">
    <property type="term" value="C:ribosome"/>
    <property type="evidence" value="ECO:0007669"/>
    <property type="project" value="UniProtKB-KW"/>
</dbReference>